<protein>
    <submittedName>
        <fullName evidence="1">Uncharacterized protein</fullName>
    </submittedName>
</protein>
<reference evidence="1" key="1">
    <citation type="submission" date="2016-01" db="EMBL/GenBank/DDBJ databases">
        <authorList>
            <person name="Regsiter A."/>
            <person name="william w."/>
        </authorList>
    </citation>
    <scope>NUCLEOTIDE SEQUENCE</scope>
    <source>
        <strain evidence="1">NCPPB 1641</strain>
    </source>
</reference>
<organism evidence="1 2">
    <name type="scientific">Agrobacterium deltaense NCPPB 1641</name>
    <dbReference type="NCBI Taxonomy" id="1183425"/>
    <lineage>
        <taxon>Bacteria</taxon>
        <taxon>Pseudomonadati</taxon>
        <taxon>Pseudomonadota</taxon>
        <taxon>Alphaproteobacteria</taxon>
        <taxon>Hyphomicrobiales</taxon>
        <taxon>Rhizobiaceae</taxon>
        <taxon>Rhizobium/Agrobacterium group</taxon>
        <taxon>Agrobacterium</taxon>
    </lineage>
</organism>
<evidence type="ECO:0000313" key="2">
    <source>
        <dbReference type="Proteomes" id="UP000192140"/>
    </source>
</evidence>
<gene>
    <name evidence="1" type="ORF">AGR7A_Lc120299</name>
</gene>
<name>A0A1S7TX06_9HYPH</name>
<dbReference type="AlphaFoldDB" id="A0A1S7TX06"/>
<accession>A0A1S7TX06</accession>
<proteinExistence type="predicted"/>
<evidence type="ECO:0000313" key="1">
    <source>
        <dbReference type="EMBL" id="CVI58880.1"/>
    </source>
</evidence>
<keyword evidence="2" id="KW-1185">Reference proteome</keyword>
<sequence length="90" mass="10029">MYYQSKSAVISRSHHSFLSVSGIEFGNRSRPDGVCQKQRKFSSHLSRESFSKHLAISRAAYSGTILRAGTNTSSRRTSLLTSSRKPCLYA</sequence>
<dbReference type="Proteomes" id="UP000192140">
    <property type="component" value="Unassembled WGS sequence"/>
</dbReference>
<comment type="caution">
    <text evidence="1">The sequence shown here is derived from an EMBL/GenBank/DDBJ whole genome shotgun (WGS) entry which is preliminary data.</text>
</comment>
<dbReference type="EMBL" id="FCNP01000033">
    <property type="protein sequence ID" value="CVI58880.1"/>
    <property type="molecule type" value="Genomic_DNA"/>
</dbReference>